<reference evidence="1" key="3">
    <citation type="submission" date="2025-09" db="UniProtKB">
        <authorList>
            <consortium name="Ensembl"/>
        </authorList>
    </citation>
    <scope>IDENTIFICATION</scope>
</reference>
<protein>
    <submittedName>
        <fullName evidence="1">Uncharacterized protein</fullName>
    </submittedName>
</protein>
<accession>A0A8C3N546</accession>
<evidence type="ECO:0000313" key="1">
    <source>
        <dbReference type="Ensembl" id="ENSCPVP00000015768.1"/>
    </source>
</evidence>
<keyword evidence="2" id="KW-1185">Reference proteome</keyword>
<dbReference type="SUPFAM" id="SSF46689">
    <property type="entry name" value="Homeodomain-like"/>
    <property type="match status" value="1"/>
</dbReference>
<dbReference type="Ensembl" id="ENSCPVT00000016459.2">
    <property type="protein sequence ID" value="ENSCPVP00000015768.1"/>
    <property type="gene ID" value="ENSCPVG00000011531.2"/>
</dbReference>
<dbReference type="InterPro" id="IPR009057">
    <property type="entry name" value="Homeodomain-like_sf"/>
</dbReference>
<dbReference type="AlphaFoldDB" id="A0A8C3N546"/>
<sequence>RRAGPLCPWTQAEVSRLLSLVWGSGEAALLMASTSRPNEALWREISRGLAAVGYGRTVAQCRSKWKALKQEHIAGVPPTAPAMPRKAFLALLSPVNPSAPQAGSDMVLIADTGCCFSPVSLLGEYHAPATMLVCPGARGGCSSQAVSALLPGCPTDLKQEGSEGKASKCLQL</sequence>
<dbReference type="Gene3D" id="1.10.10.60">
    <property type="entry name" value="Homeodomain-like"/>
    <property type="match status" value="1"/>
</dbReference>
<proteinExistence type="predicted"/>
<dbReference type="Proteomes" id="UP000694382">
    <property type="component" value="Chromosome Z"/>
</dbReference>
<evidence type="ECO:0000313" key="2">
    <source>
        <dbReference type="Proteomes" id="UP000694382"/>
    </source>
</evidence>
<dbReference type="Pfam" id="PF13837">
    <property type="entry name" value="Myb_DNA-bind_4"/>
    <property type="match status" value="1"/>
</dbReference>
<name>A0A8C3N546_GEOPR</name>
<dbReference type="PROSITE" id="PS50090">
    <property type="entry name" value="MYB_LIKE"/>
    <property type="match status" value="1"/>
</dbReference>
<organism evidence="1 2">
    <name type="scientific">Geospiza parvula</name>
    <name type="common">Small tree-finch</name>
    <name type="synonym">Camarhynchus parvulus</name>
    <dbReference type="NCBI Taxonomy" id="87175"/>
    <lineage>
        <taxon>Eukaryota</taxon>
        <taxon>Metazoa</taxon>
        <taxon>Chordata</taxon>
        <taxon>Craniata</taxon>
        <taxon>Vertebrata</taxon>
        <taxon>Euteleostomi</taxon>
        <taxon>Archelosauria</taxon>
        <taxon>Archosauria</taxon>
        <taxon>Dinosauria</taxon>
        <taxon>Saurischia</taxon>
        <taxon>Theropoda</taxon>
        <taxon>Coelurosauria</taxon>
        <taxon>Aves</taxon>
        <taxon>Neognathae</taxon>
        <taxon>Neoaves</taxon>
        <taxon>Telluraves</taxon>
        <taxon>Australaves</taxon>
        <taxon>Passeriformes</taxon>
        <taxon>Thraupidae</taxon>
        <taxon>Camarhynchus</taxon>
    </lineage>
</organism>
<dbReference type="InterPro" id="IPR001005">
    <property type="entry name" value="SANT/Myb"/>
</dbReference>
<reference evidence="1" key="2">
    <citation type="submission" date="2025-08" db="UniProtKB">
        <authorList>
            <consortium name="Ensembl"/>
        </authorList>
    </citation>
    <scope>IDENTIFICATION</scope>
</reference>
<dbReference type="InterPro" id="IPR044822">
    <property type="entry name" value="Myb_DNA-bind_4"/>
</dbReference>
<reference evidence="1" key="1">
    <citation type="submission" date="2020-02" db="EMBL/GenBank/DDBJ databases">
        <authorList>
            <person name="Enbody D E."/>
            <person name="Pettersson E M."/>
        </authorList>
    </citation>
    <scope>NUCLEOTIDE SEQUENCE [LARGE SCALE GENOMIC DNA]</scope>
</reference>